<evidence type="ECO:0008006" key="4">
    <source>
        <dbReference type="Google" id="ProtNLM"/>
    </source>
</evidence>
<evidence type="ECO:0000313" key="2">
    <source>
        <dbReference type="EMBL" id="VDC27579.1"/>
    </source>
</evidence>
<dbReference type="AlphaFoldDB" id="A0A3P5X8M6"/>
<dbReference type="RefSeq" id="WP_124070053.1">
    <property type="nucleotide sequence ID" value="NZ_CBCRXF010000021.1"/>
</dbReference>
<keyword evidence="1" id="KW-0812">Transmembrane</keyword>
<organism evidence="2 3">
    <name type="scientific">Filibacter tadaridae</name>
    <dbReference type="NCBI Taxonomy" id="2483811"/>
    <lineage>
        <taxon>Bacteria</taxon>
        <taxon>Bacillati</taxon>
        <taxon>Bacillota</taxon>
        <taxon>Bacilli</taxon>
        <taxon>Bacillales</taxon>
        <taxon>Caryophanaceae</taxon>
        <taxon>Filibacter</taxon>
    </lineage>
</organism>
<protein>
    <recommendedName>
        <fullName evidence="4">Phenylalanyl-tRNA synthetase subunit beta</fullName>
    </recommendedName>
</protein>
<evidence type="ECO:0000256" key="1">
    <source>
        <dbReference type="SAM" id="Phobius"/>
    </source>
</evidence>
<keyword evidence="1" id="KW-1133">Transmembrane helix</keyword>
<evidence type="ECO:0000313" key="3">
    <source>
        <dbReference type="Proteomes" id="UP000270468"/>
    </source>
</evidence>
<dbReference type="OrthoDB" id="2427603at2"/>
<sequence length="141" mass="16096">MKFLRRLIITVIVLAVLGLGVYYIGTKMIADQLMGQVSEELDQSGQLESIKDEVRDDPQLQAFIAEGKNVDSEKLPFQTKEQATRLLLKKFNMSELAELQAKARSGMTAEEKQQLFDKIENRLTEEEMLALKVLAYKELMK</sequence>
<keyword evidence="3" id="KW-1185">Reference proteome</keyword>
<feature type="transmembrane region" description="Helical" evidence="1">
    <location>
        <begin position="7"/>
        <end position="25"/>
    </location>
</feature>
<dbReference type="Proteomes" id="UP000270468">
    <property type="component" value="Unassembled WGS sequence"/>
</dbReference>
<proteinExistence type="predicted"/>
<accession>A0A3P5X8M6</accession>
<reference evidence="2 3" key="1">
    <citation type="submission" date="2018-11" db="EMBL/GenBank/DDBJ databases">
        <authorList>
            <person name="Criscuolo A."/>
        </authorList>
    </citation>
    <scope>NUCLEOTIDE SEQUENCE [LARGE SCALE GENOMIC DNA]</scope>
    <source>
        <strain evidence="2">ATB-66</strain>
    </source>
</reference>
<name>A0A3P5X8M6_9BACL</name>
<dbReference type="EMBL" id="UXAV01000039">
    <property type="protein sequence ID" value="VDC27579.1"/>
    <property type="molecule type" value="Genomic_DNA"/>
</dbReference>
<keyword evidence="1" id="KW-0472">Membrane</keyword>
<gene>
    <name evidence="2" type="ORF">FILTAD_01669</name>
</gene>